<feature type="transmembrane region" description="Helical" evidence="2">
    <location>
        <begin position="21"/>
        <end position="40"/>
    </location>
</feature>
<dbReference type="Gene3D" id="3.30.700.10">
    <property type="entry name" value="Glycoprotein, Type 4 Pilin"/>
    <property type="match status" value="1"/>
</dbReference>
<evidence type="ECO:0000256" key="1">
    <source>
        <dbReference type="SAM" id="MobiDB-lite"/>
    </source>
</evidence>
<dbReference type="AlphaFoldDB" id="A0A851GCG7"/>
<dbReference type="SUPFAM" id="SSF54523">
    <property type="entry name" value="Pili subunits"/>
    <property type="match status" value="1"/>
</dbReference>
<name>A0A851GCG7_9BACT</name>
<evidence type="ECO:0000313" key="3">
    <source>
        <dbReference type="EMBL" id="NWK54869.1"/>
    </source>
</evidence>
<gene>
    <name evidence="3" type="ORF">HW115_04565</name>
</gene>
<protein>
    <submittedName>
        <fullName evidence="3">Type II secretion system protein</fullName>
    </submittedName>
</protein>
<keyword evidence="2" id="KW-0472">Membrane</keyword>
<evidence type="ECO:0000313" key="4">
    <source>
        <dbReference type="Proteomes" id="UP000557872"/>
    </source>
</evidence>
<comment type="caution">
    <text evidence="3">The sequence shown here is derived from an EMBL/GenBank/DDBJ whole genome shotgun (WGS) entry which is preliminary data.</text>
</comment>
<keyword evidence="2" id="KW-1133">Transmembrane helix</keyword>
<dbReference type="RefSeq" id="WP_178931372.1">
    <property type="nucleotide sequence ID" value="NZ_JACBAZ010000001.1"/>
</dbReference>
<keyword evidence="2" id="KW-0812">Transmembrane</keyword>
<keyword evidence="4" id="KW-1185">Reference proteome</keyword>
<feature type="region of interest" description="Disordered" evidence="1">
    <location>
        <begin position="128"/>
        <end position="148"/>
    </location>
</feature>
<dbReference type="Proteomes" id="UP000557872">
    <property type="component" value="Unassembled WGS sequence"/>
</dbReference>
<evidence type="ECO:0000256" key="2">
    <source>
        <dbReference type="SAM" id="Phobius"/>
    </source>
</evidence>
<reference evidence="3 4" key="1">
    <citation type="submission" date="2020-07" db="EMBL/GenBank/DDBJ databases">
        <title>Roseicoccus Jingziensis gen. nov., sp. nov., isolated from coastal seawater.</title>
        <authorList>
            <person name="Feng X."/>
        </authorList>
    </citation>
    <scope>NUCLEOTIDE SEQUENCE [LARGE SCALE GENOMIC DNA]</scope>
    <source>
        <strain evidence="3 4">N1E253</strain>
    </source>
</reference>
<accession>A0A851GCG7</accession>
<organism evidence="3 4">
    <name type="scientific">Oceaniferula marina</name>
    <dbReference type="NCBI Taxonomy" id="2748318"/>
    <lineage>
        <taxon>Bacteria</taxon>
        <taxon>Pseudomonadati</taxon>
        <taxon>Verrucomicrobiota</taxon>
        <taxon>Verrucomicrobiia</taxon>
        <taxon>Verrucomicrobiales</taxon>
        <taxon>Verrucomicrobiaceae</taxon>
        <taxon>Oceaniferula</taxon>
    </lineage>
</organism>
<dbReference type="InterPro" id="IPR045584">
    <property type="entry name" value="Pilin-like"/>
</dbReference>
<sequence length="148" mass="16065">MKTLLKTKASGQVSGFSLMELTVVIAVLLTLLSVSVYIYGGYSDWQAGSEAGTRLRAVYSAQRTYLADNPQKEVKDLTMADIIPYLADGGGFLTDTKPTTDDLEEGDIIVFDLDDNALQIKVDKSPPYIEGDYDPSGKTDDGLWDVGT</sequence>
<dbReference type="EMBL" id="JACBAZ010000001">
    <property type="protein sequence ID" value="NWK54869.1"/>
    <property type="molecule type" value="Genomic_DNA"/>
</dbReference>
<proteinExistence type="predicted"/>